<feature type="domain" description="PXA" evidence="4">
    <location>
        <begin position="161"/>
        <end position="240"/>
    </location>
</feature>
<feature type="compositionally biased region" description="Basic and acidic residues" evidence="1">
    <location>
        <begin position="677"/>
        <end position="700"/>
    </location>
</feature>
<feature type="region of interest" description="Disordered" evidence="1">
    <location>
        <begin position="337"/>
        <end position="358"/>
    </location>
</feature>
<keyword evidence="2" id="KW-0732">Signal</keyword>
<proteinExistence type="predicted"/>
<feature type="compositionally biased region" description="Basic and acidic residues" evidence="1">
    <location>
        <begin position="58"/>
        <end position="69"/>
    </location>
</feature>
<dbReference type="RefSeq" id="XP_029021799.1">
    <property type="nucleotide sequence ID" value="XM_029165966.3"/>
</dbReference>
<dbReference type="GeneID" id="114864949"/>
<evidence type="ECO:0000259" key="3">
    <source>
        <dbReference type="Pfam" id="PF00787"/>
    </source>
</evidence>
<dbReference type="Proteomes" id="UP000515150">
    <property type="component" value="Chromosome 10"/>
</dbReference>
<accession>A0A6P7NW77</accession>
<feature type="compositionally biased region" description="Basic and acidic residues" evidence="1">
    <location>
        <begin position="548"/>
        <end position="558"/>
    </location>
</feature>
<dbReference type="Pfam" id="PF02194">
    <property type="entry name" value="PXA"/>
    <property type="match status" value="1"/>
</dbReference>
<dbReference type="GO" id="GO:0005768">
    <property type="term" value="C:endosome"/>
    <property type="evidence" value="ECO:0007669"/>
    <property type="project" value="TreeGrafter"/>
</dbReference>
<dbReference type="InterPro" id="IPR036871">
    <property type="entry name" value="PX_dom_sf"/>
</dbReference>
<evidence type="ECO:0000313" key="5">
    <source>
        <dbReference type="Proteomes" id="UP000515150"/>
    </source>
</evidence>
<name>A0A6P7NW77_BETSP</name>
<feature type="chain" id="PRO_5028204674" evidence="2">
    <location>
        <begin position="25"/>
        <end position="851"/>
    </location>
</feature>
<evidence type="ECO:0000256" key="2">
    <source>
        <dbReference type="SAM" id="SignalP"/>
    </source>
</evidence>
<keyword evidence="5" id="KW-1185">Reference proteome</keyword>
<dbReference type="PANTHER" id="PTHR22775">
    <property type="entry name" value="SORTING NEXIN"/>
    <property type="match status" value="1"/>
</dbReference>
<feature type="compositionally biased region" description="Basic and acidic residues" evidence="1">
    <location>
        <begin position="591"/>
        <end position="608"/>
    </location>
</feature>
<gene>
    <name evidence="6" type="primary">si:rp71-46j2.7</name>
</gene>
<feature type="compositionally biased region" description="Basic and acidic residues" evidence="1">
    <location>
        <begin position="282"/>
        <end position="296"/>
    </location>
</feature>
<feature type="compositionally biased region" description="Basic and acidic residues" evidence="1">
    <location>
        <begin position="337"/>
        <end position="357"/>
    </location>
</feature>
<dbReference type="InterPro" id="IPR001683">
    <property type="entry name" value="PX_dom"/>
</dbReference>
<feature type="region of interest" description="Disordered" evidence="1">
    <location>
        <begin position="514"/>
        <end position="561"/>
    </location>
</feature>
<protein>
    <submittedName>
        <fullName evidence="6">Uncharacterized protein si:rp71-46j2.7 isoform X1</fullName>
    </submittedName>
</protein>
<dbReference type="AlphaFoldDB" id="A0A6P7NW77"/>
<dbReference type="InParanoid" id="A0A6P7NW77"/>
<dbReference type="GO" id="GO:0035091">
    <property type="term" value="F:phosphatidylinositol binding"/>
    <property type="evidence" value="ECO:0007669"/>
    <property type="project" value="InterPro"/>
</dbReference>
<feature type="compositionally biased region" description="Basic and acidic residues" evidence="1">
    <location>
        <begin position="642"/>
        <end position="670"/>
    </location>
</feature>
<feature type="region of interest" description="Disordered" evidence="1">
    <location>
        <begin position="46"/>
        <end position="90"/>
    </location>
</feature>
<feature type="compositionally biased region" description="Low complexity" evidence="1">
    <location>
        <begin position="626"/>
        <end position="635"/>
    </location>
</feature>
<dbReference type="InterPro" id="IPR003114">
    <property type="entry name" value="Phox_assoc"/>
</dbReference>
<dbReference type="PANTHER" id="PTHR22775:SF48">
    <property type="entry name" value="SORTING NEXIN-25"/>
    <property type="match status" value="1"/>
</dbReference>
<feature type="signal peptide" evidence="2">
    <location>
        <begin position="1"/>
        <end position="24"/>
    </location>
</feature>
<dbReference type="Gene3D" id="3.30.1520.10">
    <property type="entry name" value="Phox-like domain"/>
    <property type="match status" value="1"/>
</dbReference>
<reference evidence="6" key="1">
    <citation type="submission" date="2025-08" db="UniProtKB">
        <authorList>
            <consortium name="RefSeq"/>
        </authorList>
    </citation>
    <scope>IDENTIFICATION</scope>
</reference>
<dbReference type="KEGG" id="bspl:114864949"/>
<sequence length="851" mass="93522">MYRLRCGVALAFVLLCYFSDVARALVQGGVCVFLCLATPGLLRSLRRESSTQTDEEAKEATHKETKTDSSGDLPDGGSTAPAEPLGPSTQYPHVRKSLQQAFESAYAQLLLPWYRVPEPSERQPLHRVLSRESDFVIERVIERAGHFDVYQVVVGSIRVLTQHLHNAKQPTRELPLGSREKEIAVLRDFSDVLVRNLFSSSLWGQGVTRCVLRELLAVKGLGLLVTWLSDPDTLNQLVVSQLGSVTPKGSAEDLSGSGRERASLVPPESKGDGEGSEGSLQEETRTEIKGKSRGQKLREKLSKLKEKIRIKKKKPKARQEGPELLTTDCMSDEEGVRFREGSVHSQEDSDRDSDPESHLASLEDMMEFKLSYKMWCVGQWAVSIPHAEWEDEDLILGVHLAETDSPETLQWSLRKSYMDVVRFRNRLQRPVEDELQDARLPALIELEDSEADDEVKESARASVQRFLQGVVSDSEICNTEAVFKFLCPLKILLNEEEDGGGVWGLLSGLANFLAPGQDEDENSSPRTEAPQEITGQSPLPPPPALPSENHDASAEKGSDGAGAALPAITVSRCDPPSVFEGEAGKAAKPAVESDSKNSENCPQEKLEDADNSLTINSAMPKERSLSQESLVSRSSSNEDLLETDHFQKRAAGKEPTFKLNAKENKRDKWKFGGANKAKGEGKAKGEDSPHQKAHGGGEHQEAARAVFDLLKEISGNSIAFNLFDAILTPFMPIVKMKVNSFLNKLNPTEQQVAAYIDRLQGGAGPESPPAPAPRTDGDKDETRARAQGLLGTKCLGLLILKKADVETVFKLFQKTEENKTLVFELLSFLLGELFPGDRSVTAALQQVKKSS</sequence>
<feature type="region of interest" description="Disordered" evidence="1">
    <location>
        <begin position="760"/>
        <end position="782"/>
    </location>
</feature>
<evidence type="ECO:0000313" key="6">
    <source>
        <dbReference type="RefSeq" id="XP_029021799.1"/>
    </source>
</evidence>
<dbReference type="OrthoDB" id="120967at2759"/>
<organism evidence="5 6">
    <name type="scientific">Betta splendens</name>
    <name type="common">Siamese fighting fish</name>
    <dbReference type="NCBI Taxonomy" id="158456"/>
    <lineage>
        <taxon>Eukaryota</taxon>
        <taxon>Metazoa</taxon>
        <taxon>Chordata</taxon>
        <taxon>Craniata</taxon>
        <taxon>Vertebrata</taxon>
        <taxon>Euteleostomi</taxon>
        <taxon>Actinopterygii</taxon>
        <taxon>Neopterygii</taxon>
        <taxon>Teleostei</taxon>
        <taxon>Neoteleostei</taxon>
        <taxon>Acanthomorphata</taxon>
        <taxon>Anabantaria</taxon>
        <taxon>Anabantiformes</taxon>
        <taxon>Anabantoidei</taxon>
        <taxon>Osphronemidae</taxon>
        <taxon>Betta</taxon>
    </lineage>
</organism>
<feature type="region of interest" description="Disordered" evidence="1">
    <location>
        <begin position="575"/>
        <end position="700"/>
    </location>
</feature>
<evidence type="ECO:0000256" key="1">
    <source>
        <dbReference type="SAM" id="MobiDB-lite"/>
    </source>
</evidence>
<dbReference type="Pfam" id="PF00787">
    <property type="entry name" value="PX"/>
    <property type="match status" value="1"/>
</dbReference>
<feature type="domain" description="PX" evidence="3">
    <location>
        <begin position="409"/>
        <end position="486"/>
    </location>
</feature>
<evidence type="ECO:0000259" key="4">
    <source>
        <dbReference type="Pfam" id="PF02194"/>
    </source>
</evidence>
<feature type="region of interest" description="Disordered" evidence="1">
    <location>
        <begin position="246"/>
        <end position="296"/>
    </location>
</feature>